<comment type="subcellular location">
    <subcellularLocation>
        <location evidence="1">Secreted</location>
    </subcellularLocation>
</comment>
<dbReference type="GO" id="GO:0005576">
    <property type="term" value="C:extracellular region"/>
    <property type="evidence" value="ECO:0007669"/>
    <property type="project" value="UniProtKB-SubCell"/>
</dbReference>
<accession>A0A2V4V821</accession>
<dbReference type="InterPro" id="IPR036582">
    <property type="entry name" value="Mao_N_sf"/>
</dbReference>
<evidence type="ECO:0000256" key="2">
    <source>
        <dbReference type="ARBA" id="ARBA00022525"/>
    </source>
</evidence>
<feature type="domain" description="Copper amine oxidase-like N-terminal" evidence="4">
    <location>
        <begin position="41"/>
        <end position="147"/>
    </location>
</feature>
<protein>
    <submittedName>
        <fullName evidence="5">Copper amine oxidase-like protein</fullName>
    </submittedName>
</protein>
<comment type="caution">
    <text evidence="5">The sequence shown here is derived from an EMBL/GenBank/DDBJ whole genome shotgun (WGS) entry which is preliminary data.</text>
</comment>
<dbReference type="RefSeq" id="WP_244214028.1">
    <property type="nucleotide sequence ID" value="NZ_CP054614.1"/>
</dbReference>
<dbReference type="InterPro" id="IPR013152">
    <property type="entry name" value="Gastrin/cholecystokinin_CS"/>
</dbReference>
<gene>
    <name evidence="5" type="ORF">DFQ00_1442</name>
</gene>
<feature type="chain" id="PRO_5038775199" evidence="3">
    <location>
        <begin position="29"/>
        <end position="320"/>
    </location>
</feature>
<evidence type="ECO:0000313" key="5">
    <source>
        <dbReference type="EMBL" id="PYE42101.1"/>
    </source>
</evidence>
<evidence type="ECO:0000256" key="3">
    <source>
        <dbReference type="SAM" id="SignalP"/>
    </source>
</evidence>
<evidence type="ECO:0000256" key="1">
    <source>
        <dbReference type="ARBA" id="ARBA00004613"/>
    </source>
</evidence>
<dbReference type="Pfam" id="PF07833">
    <property type="entry name" value="Cu_amine_oxidN1"/>
    <property type="match status" value="1"/>
</dbReference>
<proteinExistence type="predicted"/>
<sequence>MINMKKLLLTVLAGVSMVGMIGSGTESAAAAGAPKQVEVLLNTIKMKFPDAKPFQDAQGSVMVPIRFVSEALGAKVTYSKEGKVSKVGVYSKDHKVDMTIGQTSALVDGQKKDYGTQIMLKQNRTFVPLRLVSEGLGEKVEWDKIGRWVWIGNKDFRSTDDKEFKLTKLSDFKAYMKSDNLFRNSADEMYGGVKIIKETDLPIRLGDKQVVYSIDKLRDKQMNMDLIQVRSSQRGNPIAFMVKNDFTKFRGVIDAAFENNGDKTGMNYYPVISQIDKFQDSEYIQNYTGWMDFKTSQADYILLIDGDLYNYAVAIVNPFK</sequence>
<dbReference type="Proteomes" id="UP000247790">
    <property type="component" value="Unassembled WGS sequence"/>
</dbReference>
<dbReference type="Gene3D" id="3.30.457.10">
    <property type="entry name" value="Copper amine oxidase-like, N-terminal domain"/>
    <property type="match status" value="1"/>
</dbReference>
<dbReference type="SUPFAM" id="SSF55383">
    <property type="entry name" value="Copper amine oxidase, domain N"/>
    <property type="match status" value="1"/>
</dbReference>
<dbReference type="EMBL" id="QJSW01000044">
    <property type="protein sequence ID" value="PYE42101.1"/>
    <property type="molecule type" value="Genomic_DNA"/>
</dbReference>
<evidence type="ECO:0000259" key="4">
    <source>
        <dbReference type="Pfam" id="PF07833"/>
    </source>
</evidence>
<keyword evidence="2" id="KW-0964">Secreted</keyword>
<dbReference type="InterPro" id="IPR012854">
    <property type="entry name" value="Cu_amine_oxidase-like_N"/>
</dbReference>
<keyword evidence="3" id="KW-0732">Signal</keyword>
<dbReference type="AlphaFoldDB" id="A0A2V4V821"/>
<organism evidence="5 6">
    <name type="scientific">Paenibacillus barcinonensis</name>
    <dbReference type="NCBI Taxonomy" id="198119"/>
    <lineage>
        <taxon>Bacteria</taxon>
        <taxon>Bacillati</taxon>
        <taxon>Bacillota</taxon>
        <taxon>Bacilli</taxon>
        <taxon>Bacillales</taxon>
        <taxon>Paenibacillaceae</taxon>
        <taxon>Paenibacillus</taxon>
    </lineage>
</organism>
<dbReference type="PROSITE" id="PS00259">
    <property type="entry name" value="GASTRIN"/>
    <property type="match status" value="1"/>
</dbReference>
<evidence type="ECO:0000313" key="6">
    <source>
        <dbReference type="Proteomes" id="UP000247790"/>
    </source>
</evidence>
<feature type="signal peptide" evidence="3">
    <location>
        <begin position="1"/>
        <end position="28"/>
    </location>
</feature>
<name>A0A2V4V821_PAEBA</name>
<reference evidence="5 6" key="1">
    <citation type="submission" date="2018-06" db="EMBL/GenBank/DDBJ databases">
        <title>Genomic Encyclopedia of Type Strains, Phase III (KMG-III): the genomes of soil and plant-associated and newly described type strains.</title>
        <authorList>
            <person name="Whitman W."/>
        </authorList>
    </citation>
    <scope>NUCLEOTIDE SEQUENCE [LARGE SCALE GENOMIC DNA]</scope>
    <source>
        <strain evidence="5 6">CECT 7022</strain>
    </source>
</reference>